<comment type="subcellular location">
    <subcellularLocation>
        <location evidence="1">Nucleus</location>
    </subcellularLocation>
</comment>
<evidence type="ECO:0000256" key="3">
    <source>
        <dbReference type="ARBA" id="ARBA00023015"/>
    </source>
</evidence>
<dbReference type="SUPFAM" id="SSF54171">
    <property type="entry name" value="DNA-binding domain"/>
    <property type="match status" value="1"/>
</dbReference>
<dbReference type="PROSITE" id="PS51032">
    <property type="entry name" value="AP2_ERF"/>
    <property type="match status" value="1"/>
</dbReference>
<evidence type="ECO:0000313" key="9">
    <source>
        <dbReference type="EMBL" id="KZM91500.1"/>
    </source>
</evidence>
<accession>A0A161ZWR9</accession>
<feature type="domain" description="AP2/ERF" evidence="8">
    <location>
        <begin position="25"/>
        <end position="65"/>
    </location>
</feature>
<evidence type="ECO:0000256" key="1">
    <source>
        <dbReference type="ARBA" id="ARBA00004123"/>
    </source>
</evidence>
<dbReference type="STRING" id="79200.A0A161ZWR9"/>
<comment type="caution">
    <text evidence="9">The sequence shown here is derived from an EMBL/GenBank/DDBJ whole genome shotgun (WGS) entry which is preliminary data.</text>
</comment>
<gene>
    <name evidence="9" type="ORF">DCAR_021135</name>
</gene>
<name>A0A161ZWR9_DAUCS</name>
<keyword evidence="4" id="KW-0238">DNA-binding</keyword>
<evidence type="ECO:0000256" key="4">
    <source>
        <dbReference type="ARBA" id="ARBA00023125"/>
    </source>
</evidence>
<reference evidence="9" key="1">
    <citation type="journal article" date="2016" name="Nat. Genet.">
        <title>A high-quality carrot genome assembly provides new insights into carotenoid accumulation and asterid genome evolution.</title>
        <authorList>
            <person name="Iorizzo M."/>
            <person name="Ellison S."/>
            <person name="Senalik D."/>
            <person name="Zeng P."/>
            <person name="Satapoomin P."/>
            <person name="Huang J."/>
            <person name="Bowman M."/>
            <person name="Iovene M."/>
            <person name="Sanseverino W."/>
            <person name="Cavagnaro P."/>
            <person name="Yildiz M."/>
            <person name="Macko-Podgorni A."/>
            <person name="Moranska E."/>
            <person name="Grzebelus E."/>
            <person name="Grzebelus D."/>
            <person name="Ashrafi H."/>
            <person name="Zheng Z."/>
            <person name="Cheng S."/>
            <person name="Spooner D."/>
            <person name="Van Deynze A."/>
            <person name="Simon P."/>
        </authorList>
    </citation>
    <scope>NUCLEOTIDE SEQUENCE [LARGE SCALE GENOMIC DNA]</scope>
    <source>
        <tissue evidence="9">Leaf</tissue>
    </source>
</reference>
<keyword evidence="2" id="KW-0936">Ethylene signaling pathway</keyword>
<keyword evidence="3" id="KW-0805">Transcription regulation</keyword>
<dbReference type="PANTHER" id="PTHR31677">
    <property type="entry name" value="AP2 DOMAIN CLASS TRANSCRIPTION FACTOR"/>
    <property type="match status" value="1"/>
</dbReference>
<dbReference type="AlphaFoldDB" id="A0A161ZWR9"/>
<organism evidence="9">
    <name type="scientific">Daucus carota subsp. sativus</name>
    <name type="common">Carrot</name>
    <dbReference type="NCBI Taxonomy" id="79200"/>
    <lineage>
        <taxon>Eukaryota</taxon>
        <taxon>Viridiplantae</taxon>
        <taxon>Streptophyta</taxon>
        <taxon>Embryophyta</taxon>
        <taxon>Tracheophyta</taxon>
        <taxon>Spermatophyta</taxon>
        <taxon>Magnoliopsida</taxon>
        <taxon>eudicotyledons</taxon>
        <taxon>Gunneridae</taxon>
        <taxon>Pentapetalae</taxon>
        <taxon>asterids</taxon>
        <taxon>campanulids</taxon>
        <taxon>Apiales</taxon>
        <taxon>Apiaceae</taxon>
        <taxon>Apioideae</taxon>
        <taxon>Scandiceae</taxon>
        <taxon>Daucinae</taxon>
        <taxon>Daucus</taxon>
        <taxon>Daucus sect. Daucus</taxon>
    </lineage>
</organism>
<dbReference type="EMBL" id="LNRQ01000006">
    <property type="protein sequence ID" value="KZM91500.1"/>
    <property type="molecule type" value="Genomic_DNA"/>
</dbReference>
<dbReference type="PANTHER" id="PTHR31677:SF252">
    <property type="entry name" value="ETHYLENE-RESPONSIVE TRANSCRIPTION FACTOR 3"/>
    <property type="match status" value="1"/>
</dbReference>
<keyword evidence="5" id="KW-0804">Transcription</keyword>
<dbReference type="InterPro" id="IPR001471">
    <property type="entry name" value="AP2/ERF_dom"/>
</dbReference>
<evidence type="ECO:0000259" key="8">
    <source>
        <dbReference type="PROSITE" id="PS51032"/>
    </source>
</evidence>
<evidence type="ECO:0000256" key="7">
    <source>
        <dbReference type="SAM" id="MobiDB-lite"/>
    </source>
</evidence>
<dbReference type="InterPro" id="IPR036955">
    <property type="entry name" value="AP2/ERF_dom_sf"/>
</dbReference>
<dbReference type="InterPro" id="IPR016177">
    <property type="entry name" value="DNA-bd_dom_sf"/>
</dbReference>
<evidence type="ECO:0000256" key="6">
    <source>
        <dbReference type="ARBA" id="ARBA00023242"/>
    </source>
</evidence>
<proteinExistence type="predicted"/>
<dbReference type="GO" id="GO:0003677">
    <property type="term" value="F:DNA binding"/>
    <property type="evidence" value="ECO:0007669"/>
    <property type="project" value="UniProtKB-KW"/>
</dbReference>
<dbReference type="GO" id="GO:0009873">
    <property type="term" value="P:ethylene-activated signaling pathway"/>
    <property type="evidence" value="ECO:0007669"/>
    <property type="project" value="UniProtKB-KW"/>
</dbReference>
<keyword evidence="6" id="KW-0539">Nucleus</keyword>
<evidence type="ECO:0000256" key="5">
    <source>
        <dbReference type="ARBA" id="ARBA00023163"/>
    </source>
</evidence>
<protein>
    <recommendedName>
        <fullName evidence="8">AP2/ERF domain-containing protein</fullName>
    </recommendedName>
</protein>
<evidence type="ECO:0000256" key="2">
    <source>
        <dbReference type="ARBA" id="ARBA00022745"/>
    </source>
</evidence>
<feature type="region of interest" description="Disordered" evidence="7">
    <location>
        <begin position="1"/>
        <end position="21"/>
    </location>
</feature>
<dbReference type="SMART" id="SM00380">
    <property type="entry name" value="AP2"/>
    <property type="match status" value="1"/>
</dbReference>
<dbReference type="PRINTS" id="PR00367">
    <property type="entry name" value="ETHRSPELEMNT"/>
</dbReference>
<dbReference type="Gene3D" id="3.30.730.10">
    <property type="entry name" value="AP2/ERF domain"/>
    <property type="match status" value="1"/>
</dbReference>
<sequence>MRRNNRSKPATETPIAAAAAGNEPRYRGVRRRPWGRFAAEIHDPWKKIRVWLGILSGAVWANEAWGSYWNWYPKIITYKLVNSGLQ</sequence>
<dbReference type="GO" id="GO:0005634">
    <property type="term" value="C:nucleus"/>
    <property type="evidence" value="ECO:0007669"/>
    <property type="project" value="UniProtKB-SubCell"/>
</dbReference>
<dbReference type="Gramene" id="KZM91500">
    <property type="protein sequence ID" value="KZM91500"/>
    <property type="gene ID" value="DCAR_021135"/>
</dbReference>
<dbReference type="GO" id="GO:0003700">
    <property type="term" value="F:DNA-binding transcription factor activity"/>
    <property type="evidence" value="ECO:0007669"/>
    <property type="project" value="InterPro"/>
</dbReference>